<gene>
    <name evidence="1" type="ORF">FHS42_002640</name>
</gene>
<proteinExistence type="predicted"/>
<comment type="caution">
    <text evidence="1">The sequence shown here is derived from an EMBL/GenBank/DDBJ whole genome shotgun (WGS) entry which is preliminary data.</text>
</comment>
<dbReference type="Proteomes" id="UP000588098">
    <property type="component" value="Unassembled WGS sequence"/>
</dbReference>
<evidence type="ECO:0000313" key="1">
    <source>
        <dbReference type="EMBL" id="MBB5935578.1"/>
    </source>
</evidence>
<sequence length="79" mass="8833">MAREKGLLKTAGRARTDSPHVLSSARELRWLEMVAKTLRAALNALAQAVPDWLVSVAEPDWFKHYATRAEDSQFPAART</sequence>
<name>A0A7W9Q9E4_9ACTN</name>
<dbReference type="EMBL" id="JACHJL010000005">
    <property type="protein sequence ID" value="MBB5935578.1"/>
    <property type="molecule type" value="Genomic_DNA"/>
</dbReference>
<protein>
    <submittedName>
        <fullName evidence="1">Uncharacterized protein</fullName>
    </submittedName>
</protein>
<keyword evidence="2" id="KW-1185">Reference proteome</keyword>
<organism evidence="1 2">
    <name type="scientific">Streptomyces zagrosensis</name>
    <dbReference type="NCBI Taxonomy" id="1042984"/>
    <lineage>
        <taxon>Bacteria</taxon>
        <taxon>Bacillati</taxon>
        <taxon>Actinomycetota</taxon>
        <taxon>Actinomycetes</taxon>
        <taxon>Kitasatosporales</taxon>
        <taxon>Streptomycetaceae</taxon>
        <taxon>Streptomyces</taxon>
    </lineage>
</organism>
<evidence type="ECO:0000313" key="2">
    <source>
        <dbReference type="Proteomes" id="UP000588098"/>
    </source>
</evidence>
<accession>A0A7W9Q9E4</accession>
<dbReference type="AlphaFoldDB" id="A0A7W9Q9E4"/>
<reference evidence="1 2" key="1">
    <citation type="submission" date="2020-08" db="EMBL/GenBank/DDBJ databases">
        <title>Genomic Encyclopedia of Type Strains, Phase III (KMG-III): the genomes of soil and plant-associated and newly described type strains.</title>
        <authorList>
            <person name="Whitman W."/>
        </authorList>
    </citation>
    <scope>NUCLEOTIDE SEQUENCE [LARGE SCALE GENOMIC DNA]</scope>
    <source>
        <strain evidence="1 2">CECT 8305</strain>
    </source>
</reference>